<evidence type="ECO:0000256" key="1">
    <source>
        <dbReference type="SAM" id="MobiDB-lite"/>
    </source>
</evidence>
<feature type="compositionally biased region" description="Polar residues" evidence="1">
    <location>
        <begin position="478"/>
        <end position="490"/>
    </location>
</feature>
<dbReference type="PANTHER" id="PTHR46381">
    <property type="entry name" value="MKPA PROTEIN"/>
    <property type="match status" value="1"/>
</dbReference>
<feature type="region of interest" description="Disordered" evidence="1">
    <location>
        <begin position="639"/>
        <end position="667"/>
    </location>
</feature>
<dbReference type="OrthoDB" id="165342at2759"/>
<accession>A0A836L994</accession>
<dbReference type="PROSITE" id="PS50056">
    <property type="entry name" value="TYR_PHOSPHATASE_2"/>
    <property type="match status" value="1"/>
</dbReference>
<feature type="compositionally biased region" description="Low complexity" evidence="1">
    <location>
        <begin position="341"/>
        <end position="368"/>
    </location>
</feature>
<dbReference type="InterPro" id="IPR029021">
    <property type="entry name" value="Prot-tyrosine_phosphatase-like"/>
</dbReference>
<feature type="region of interest" description="Disordered" evidence="1">
    <location>
        <begin position="1400"/>
        <end position="1497"/>
    </location>
</feature>
<feature type="compositionally biased region" description="Low complexity" evidence="1">
    <location>
        <begin position="1438"/>
        <end position="1467"/>
    </location>
</feature>
<feature type="region of interest" description="Disordered" evidence="1">
    <location>
        <begin position="460"/>
        <end position="494"/>
    </location>
</feature>
<reference evidence="4 5" key="1">
    <citation type="submission" date="2021-02" db="EMBL/GenBank/DDBJ databases">
        <title>Porcisia hertigi Genome sequencing and assembly.</title>
        <authorList>
            <person name="Almutairi H."/>
            <person name="Gatherer D."/>
        </authorList>
    </citation>
    <scope>NUCLEOTIDE SEQUENCE [LARGE SCALE GENOMIC DNA]</scope>
    <source>
        <strain evidence="4 5">C119</strain>
    </source>
</reference>
<dbReference type="FunFam" id="3.90.190.10:FF:000130">
    <property type="entry name" value="Dual specificity protein phosphatase, putative"/>
    <property type="match status" value="1"/>
</dbReference>
<feature type="region of interest" description="Disordered" evidence="1">
    <location>
        <begin position="1230"/>
        <end position="1261"/>
    </location>
</feature>
<evidence type="ECO:0000313" key="4">
    <source>
        <dbReference type="EMBL" id="KAG5501532.1"/>
    </source>
</evidence>
<feature type="region of interest" description="Disordered" evidence="1">
    <location>
        <begin position="715"/>
        <end position="801"/>
    </location>
</feature>
<feature type="domain" description="Tyrosine-protein phosphatase" evidence="2">
    <location>
        <begin position="960"/>
        <end position="1103"/>
    </location>
</feature>
<feature type="domain" description="Tyrosine specific protein phosphatases" evidence="3">
    <location>
        <begin position="1022"/>
        <end position="1081"/>
    </location>
</feature>
<gene>
    <name evidence="4" type="ORF">JKF63_03361</name>
</gene>
<dbReference type="SMART" id="SM00195">
    <property type="entry name" value="DSPc"/>
    <property type="match status" value="1"/>
</dbReference>
<evidence type="ECO:0000313" key="5">
    <source>
        <dbReference type="Proteomes" id="UP000674318"/>
    </source>
</evidence>
<feature type="compositionally biased region" description="Basic and acidic residues" evidence="1">
    <location>
        <begin position="1401"/>
        <end position="1412"/>
    </location>
</feature>
<feature type="region of interest" description="Disordered" evidence="1">
    <location>
        <begin position="129"/>
        <end position="194"/>
    </location>
</feature>
<feature type="region of interest" description="Disordered" evidence="1">
    <location>
        <begin position="329"/>
        <end position="391"/>
    </location>
</feature>
<dbReference type="Gene3D" id="3.90.190.10">
    <property type="entry name" value="Protein tyrosine phosphatase superfamily"/>
    <property type="match status" value="1"/>
</dbReference>
<dbReference type="PROSITE" id="PS50054">
    <property type="entry name" value="TYR_PHOSPHATASE_DUAL"/>
    <property type="match status" value="1"/>
</dbReference>
<feature type="compositionally biased region" description="Low complexity" evidence="1">
    <location>
        <begin position="715"/>
        <end position="726"/>
    </location>
</feature>
<dbReference type="EMBL" id="JAFJZO010000027">
    <property type="protein sequence ID" value="KAG5501532.1"/>
    <property type="molecule type" value="Genomic_DNA"/>
</dbReference>
<protein>
    <submittedName>
        <fullName evidence="4">Uncharacterized protein</fullName>
    </submittedName>
</protein>
<dbReference type="InterPro" id="IPR000340">
    <property type="entry name" value="Dual-sp_phosphatase_cat-dom"/>
</dbReference>
<feature type="compositionally biased region" description="Basic and acidic residues" evidence="1">
    <location>
        <begin position="904"/>
        <end position="915"/>
    </location>
</feature>
<feature type="compositionally biased region" description="Polar residues" evidence="1">
    <location>
        <begin position="1427"/>
        <end position="1437"/>
    </location>
</feature>
<feature type="region of interest" description="Disordered" evidence="1">
    <location>
        <begin position="904"/>
        <end position="957"/>
    </location>
</feature>
<evidence type="ECO:0000259" key="3">
    <source>
        <dbReference type="PROSITE" id="PS50056"/>
    </source>
</evidence>
<feature type="compositionally biased region" description="Polar residues" evidence="1">
    <location>
        <begin position="169"/>
        <end position="186"/>
    </location>
</feature>
<feature type="compositionally biased region" description="Pro residues" evidence="1">
    <location>
        <begin position="757"/>
        <end position="770"/>
    </location>
</feature>
<dbReference type="InterPro" id="IPR000387">
    <property type="entry name" value="Tyr_Pase_dom"/>
</dbReference>
<organism evidence="4 5">
    <name type="scientific">Porcisia hertigi</name>
    <dbReference type="NCBI Taxonomy" id="2761500"/>
    <lineage>
        <taxon>Eukaryota</taxon>
        <taxon>Discoba</taxon>
        <taxon>Euglenozoa</taxon>
        <taxon>Kinetoplastea</taxon>
        <taxon>Metakinetoplastina</taxon>
        <taxon>Trypanosomatida</taxon>
        <taxon>Trypanosomatidae</taxon>
        <taxon>Leishmaniinae</taxon>
        <taxon>Porcisia</taxon>
    </lineage>
</organism>
<dbReference type="KEGG" id="phet:94289442"/>
<dbReference type="SUPFAM" id="SSF52799">
    <property type="entry name" value="(Phosphotyrosine protein) phosphatases II"/>
    <property type="match status" value="1"/>
</dbReference>
<feature type="compositionally biased region" description="Polar residues" evidence="1">
    <location>
        <begin position="142"/>
        <end position="151"/>
    </location>
</feature>
<proteinExistence type="predicted"/>
<comment type="caution">
    <text evidence="4">The sequence shown here is derived from an EMBL/GenBank/DDBJ whole genome shotgun (WGS) entry which is preliminary data.</text>
</comment>
<dbReference type="Pfam" id="PF00782">
    <property type="entry name" value="DSPc"/>
    <property type="match status" value="1"/>
</dbReference>
<dbReference type="GeneID" id="94289442"/>
<dbReference type="InterPro" id="IPR020422">
    <property type="entry name" value="TYR_PHOSPHATASE_DUAL_dom"/>
</dbReference>
<feature type="region of interest" description="Disordered" evidence="1">
    <location>
        <begin position="86"/>
        <end position="112"/>
    </location>
</feature>
<dbReference type="Proteomes" id="UP000674318">
    <property type="component" value="Unassembled WGS sequence"/>
</dbReference>
<dbReference type="CDD" id="cd14498">
    <property type="entry name" value="DSP"/>
    <property type="match status" value="1"/>
</dbReference>
<keyword evidence="5" id="KW-1185">Reference proteome</keyword>
<name>A0A836L994_9TRYP</name>
<dbReference type="RefSeq" id="XP_067756155.1">
    <property type="nucleotide sequence ID" value="XM_067899365.1"/>
</dbReference>
<dbReference type="PANTHER" id="PTHR46381:SF2">
    <property type="entry name" value="MAP KINASE PHOSPHATASE"/>
    <property type="match status" value="1"/>
</dbReference>
<sequence length="1734" mass="183671">MGNRIFTSASPFSLEDLEASAHALSFLDLIPRDAASLTGSQQSLAFRKEMMRVDFERQFTDYDTSLHVLRCTRDRSGTRHRIGAIPTTSKALPGGGEPQLTPGQGWNRKPADKSGLSLVASAKTCASGPAGELLHSPHEYNGSRQRGSNGMSGNGDATAPLAMEPVSSLPKSNDGSISQRHSSRQSGAAPASVSLEMQLSPRSWLFREVSVQPVDLTRCIDLKAAEVYILIIVQRATMSAPPLTSTLPAKPSAGLAGTRAATQLPSVPPAYDGARSEANSASMGATANPEWPRDMLQLFTPRGLSAPFSSDMTRPILVKGNHGLGAGFWGSPYSTPRTNGATSGRPTPRSTTTAAAAAAATAATSAATGSGGESSGISHASPRSASSQATPRTSDFQFSVHLLTGKQADAITAAAGLFTARAIERLFLDCADFDRRLFYNLSTTKIDAITRARTTNTTRNITPACRGSGGDVVHSDAENPSTSSPQSPNASGGAVASLTRIAGNTKGRGSSDSNGDINHPISSLQHLKSALEVSTELWRELLAVTRPASVAVPVLHCNKRSSTAAPLTASLPSTGSHPGAFGSSNDHATSTVVSPNLAELYSLNAVFRVLNGVRVGTPRWMHSGDVISPLNSARYSVPGSGSAAVTGGSGTGPDPLGTGSWHYDPLPSLRPSRRNVLGDGAVTSVTATSSIVPSIPSLNISSWLQGPQPLDLHRAAPAASTATRSPGSAHSIRTGSMTLRLGRPPRHAWDPTSSSPATPPPPPPPPPTPTPALGTPCGHRRVVSTTPLDPVGTSPTPSTSAGSVFSFPLNTLGLPSSHTANVNACLTLHSASVKKNTTPASPSPHSAPLAPQLQSFLDAEKDGEAAAQPTSDILPDLKISFLPCVKEKTMQAGSRLAERHLPHTWHQPDHADSGVRDISASCDGAPPAPEKPPAEEEEEDYDEVQTQQERAQRLKAAQPEVTEISPRLYVGGEDAARDRAQLLRKGITHVVNTVSWCLDSFYPDLFRYLRLNLSDAADEPIFSLFPIVNAFIEDALERHQGRVFVHCQQGVSRSCTFVIAYVMWKQGLCYDRAYELVRERRRVCNPNFGFIMNLRLWEAQLSTPMLNSVFAYAPYTSSSPMPFSYQLTAYFDCATSSTVPGAIASRSSIPISVSPSCSAAERQAPGFLSLRDKEAHQQLRSDVLTRAIDMGGESAAHLNTLSLDPRLGYLFLFAPVGQAADDINSLSSGYADARRSMPKSQPRPRLSRGADGDLGESPADEKDTNVVTGCVVMGPECLGKAYSERALAACRRMLRFSFYHGEARTSITNAGKAVQFCPLLQVRLLPAVSMALLPRSSSLFPLPYAAMSLELTQRLLSRHLASPVRIQFARQSQWDVFFSNLRLGAMLSDYIAEEEQLESSEAVRRHAREKAAKASGASRRTRAAADHQSTSSGPPTMQSAALLPVSPAALRSSSSRSGRQTPRTPRQLHVSFHDNSSSFRRSGESERPAGNDTAGMESIGVPVLQSGDYAVTASAAAAASNPVLTTSRFPKASLLPIGSSVTAAGQGSKTGSAGTPLPLSGIPSLALASVADGGDRDKSRNASDDRTHAAVRMTDGESFAYVYPFTAATKVVIADLDDLEEDRCYVLGFQQRTGTSLYLWRGADAAESLTDVVHAFVQRMLASSEPEEGYAAVVDSLEAGKWTSCSIKLPDGSDIGVGPTGVVGKASTATEVLADVHVLYVEQGDEPREFLTLL</sequence>
<evidence type="ECO:0000259" key="2">
    <source>
        <dbReference type="PROSITE" id="PS50054"/>
    </source>
</evidence>